<accession>A0A7G2C3B8</accession>
<keyword evidence="2" id="KW-1133">Transmembrane helix</keyword>
<proteinExistence type="predicted"/>
<dbReference type="AlphaFoldDB" id="A0A7G2C3B8"/>
<evidence type="ECO:0000256" key="2">
    <source>
        <dbReference type="SAM" id="Phobius"/>
    </source>
</evidence>
<feature type="compositionally biased region" description="Acidic residues" evidence="1">
    <location>
        <begin position="335"/>
        <end position="385"/>
    </location>
</feature>
<sequence length="385" mass="42797">MYGVAAENDGCVSSVVQLEYKLGRCLSALGRSDDGERHRLLRRLGALRLSALESLSTPPSSSDVESSRKRFPEVFETLMERVNECDRVLAKELEAQLNIPLIPLDAIGAPYADKDGLLIIDPVSASRVTVSTTVDERLIGGLSPVNSAPHAAPPKREAQSGAAPIEEPTVDGALLKDIKMAVRQMKEGAMKMNEIMEGEKESFLLSETLLSSNIDKNQKNMRDIDKIDGARHRPLPSFLRRIPGMAFMWSQLIIPLWESVKHAIYLLIVVLITFFMLFLMLTASRPRKYIHTVNNADPPVMSEPVAEASNQTEVEAVPPRTDTVAEQDQTTIDDNTTEENDESETEESGSDEEWEEEEEEEEEEQFPDTNEAEPTGEEDTENADL</sequence>
<name>A0A7G2C3B8_9TRYP</name>
<dbReference type="VEuPathDB" id="TriTrypDB:ADEAN_000144900"/>
<protein>
    <submittedName>
        <fullName evidence="3">Uncharacterized protein</fullName>
    </submittedName>
</protein>
<feature type="region of interest" description="Disordered" evidence="1">
    <location>
        <begin position="295"/>
        <end position="385"/>
    </location>
</feature>
<keyword evidence="4" id="KW-1185">Reference proteome</keyword>
<evidence type="ECO:0000256" key="1">
    <source>
        <dbReference type="SAM" id="MobiDB-lite"/>
    </source>
</evidence>
<keyword evidence="2" id="KW-0472">Membrane</keyword>
<evidence type="ECO:0000313" key="4">
    <source>
        <dbReference type="Proteomes" id="UP000515908"/>
    </source>
</evidence>
<keyword evidence="2" id="KW-0812">Transmembrane</keyword>
<reference evidence="3 4" key="1">
    <citation type="submission" date="2020-08" db="EMBL/GenBank/DDBJ databases">
        <authorList>
            <person name="Newling K."/>
            <person name="Davey J."/>
            <person name="Forrester S."/>
        </authorList>
    </citation>
    <scope>NUCLEOTIDE SEQUENCE [LARGE SCALE GENOMIC DNA]</scope>
    <source>
        <strain evidence="4">Crithidia deanei Carvalho (ATCC PRA-265)</strain>
    </source>
</reference>
<evidence type="ECO:0000313" key="3">
    <source>
        <dbReference type="EMBL" id="CAD2214005.1"/>
    </source>
</evidence>
<organism evidence="3 4">
    <name type="scientific">Angomonas deanei</name>
    <dbReference type="NCBI Taxonomy" id="59799"/>
    <lineage>
        <taxon>Eukaryota</taxon>
        <taxon>Discoba</taxon>
        <taxon>Euglenozoa</taxon>
        <taxon>Kinetoplastea</taxon>
        <taxon>Metakinetoplastina</taxon>
        <taxon>Trypanosomatida</taxon>
        <taxon>Trypanosomatidae</taxon>
        <taxon>Strigomonadinae</taxon>
        <taxon>Angomonas</taxon>
    </lineage>
</organism>
<feature type="transmembrane region" description="Helical" evidence="2">
    <location>
        <begin position="263"/>
        <end position="281"/>
    </location>
</feature>
<feature type="region of interest" description="Disordered" evidence="1">
    <location>
        <begin position="144"/>
        <end position="166"/>
    </location>
</feature>
<dbReference type="Proteomes" id="UP000515908">
    <property type="component" value="Chromosome 02"/>
</dbReference>
<gene>
    <name evidence="3" type="ORF">ADEAN_000144900</name>
</gene>
<dbReference type="EMBL" id="LR877146">
    <property type="protein sequence ID" value="CAD2214005.1"/>
    <property type="molecule type" value="Genomic_DNA"/>
</dbReference>